<dbReference type="InterPro" id="IPR051221">
    <property type="entry name" value="LDLR-related"/>
</dbReference>
<keyword evidence="12" id="KW-1185">Reference proteome</keyword>
<dbReference type="GO" id="GO:0016192">
    <property type="term" value="P:vesicle-mediated transport"/>
    <property type="evidence" value="ECO:0007669"/>
    <property type="project" value="UniProtKB-ARBA"/>
</dbReference>
<feature type="disulfide bond" evidence="10">
    <location>
        <begin position="184"/>
        <end position="202"/>
    </location>
</feature>
<keyword evidence="3" id="KW-0732">Signal</keyword>
<dbReference type="AlphaFoldDB" id="A0A452I552"/>
<dbReference type="FunFam" id="4.10.400.10:FF:000002">
    <property type="entry name" value="Low-density lipoprotein receptor-related protein 1"/>
    <property type="match status" value="1"/>
</dbReference>
<dbReference type="CDD" id="cd00112">
    <property type="entry name" value="LDLa"/>
    <property type="match status" value="6"/>
</dbReference>
<feature type="disulfide bond" evidence="10">
    <location>
        <begin position="145"/>
        <end position="163"/>
    </location>
</feature>
<keyword evidence="5" id="KW-1133">Transmembrane helix</keyword>
<dbReference type="GO" id="GO:0005886">
    <property type="term" value="C:plasma membrane"/>
    <property type="evidence" value="ECO:0007669"/>
    <property type="project" value="TreeGrafter"/>
</dbReference>
<dbReference type="InterPro" id="IPR002172">
    <property type="entry name" value="LDrepeatLR_classA_rpt"/>
</dbReference>
<dbReference type="Ensembl" id="ENSGAGT00000025859.1">
    <property type="protein sequence ID" value="ENSGAGP00000022702.1"/>
    <property type="gene ID" value="ENSGAGG00000016641.1"/>
</dbReference>
<evidence type="ECO:0000256" key="10">
    <source>
        <dbReference type="PROSITE-ProRule" id="PRU00124"/>
    </source>
</evidence>
<keyword evidence="7 10" id="KW-1015">Disulfide bond</keyword>
<reference evidence="11" key="3">
    <citation type="submission" date="2025-09" db="UniProtKB">
        <authorList>
            <consortium name="Ensembl"/>
        </authorList>
    </citation>
    <scope>IDENTIFICATION</scope>
</reference>
<evidence type="ECO:0000256" key="9">
    <source>
        <dbReference type="ARBA" id="ARBA00023180"/>
    </source>
</evidence>
<feature type="disulfide bond" evidence="10">
    <location>
        <begin position="62"/>
        <end position="74"/>
    </location>
</feature>
<dbReference type="GO" id="GO:0043235">
    <property type="term" value="C:receptor complex"/>
    <property type="evidence" value="ECO:0007669"/>
    <property type="project" value="TreeGrafter"/>
</dbReference>
<keyword evidence="2" id="KW-0812">Transmembrane</keyword>
<evidence type="ECO:0000256" key="7">
    <source>
        <dbReference type="ARBA" id="ARBA00023157"/>
    </source>
</evidence>
<feature type="disulfide bond" evidence="10">
    <location>
        <begin position="121"/>
        <end position="136"/>
    </location>
</feature>
<comment type="subcellular location">
    <subcellularLocation>
        <location evidence="1">Membrane</location>
        <topology evidence="1">Single-pass membrane protein</topology>
    </subcellularLocation>
</comment>
<reference evidence="12" key="1">
    <citation type="journal article" date="2017" name="PLoS ONE">
        <title>The Agassiz's desert tortoise genome provides a resource for the conservation of a threatened species.</title>
        <authorList>
            <person name="Tollis M."/>
            <person name="DeNardo D.F."/>
            <person name="Cornelius J.A."/>
            <person name="Dolby G.A."/>
            <person name="Edwards T."/>
            <person name="Henen B.T."/>
            <person name="Karl A.E."/>
            <person name="Murphy R.W."/>
            <person name="Kusumi K."/>
        </authorList>
    </citation>
    <scope>NUCLEOTIDE SEQUENCE [LARGE SCALE GENOMIC DNA]</scope>
</reference>
<evidence type="ECO:0000256" key="1">
    <source>
        <dbReference type="ARBA" id="ARBA00004167"/>
    </source>
</evidence>
<feature type="disulfide bond" evidence="10">
    <location>
        <begin position="196"/>
        <end position="211"/>
    </location>
</feature>
<feature type="disulfide bond" evidence="10">
    <location>
        <begin position="177"/>
        <end position="189"/>
    </location>
</feature>
<feature type="disulfide bond" evidence="10">
    <location>
        <begin position="285"/>
        <end position="303"/>
    </location>
</feature>
<dbReference type="SUPFAM" id="SSF57424">
    <property type="entry name" value="LDL receptor-like module"/>
    <property type="match status" value="7"/>
</dbReference>
<evidence type="ECO:0000313" key="12">
    <source>
        <dbReference type="Proteomes" id="UP000291020"/>
    </source>
</evidence>
<evidence type="ECO:0000256" key="6">
    <source>
        <dbReference type="ARBA" id="ARBA00023136"/>
    </source>
</evidence>
<dbReference type="SMART" id="SM00192">
    <property type="entry name" value="LDLa"/>
    <property type="match status" value="7"/>
</dbReference>
<reference evidence="11" key="2">
    <citation type="submission" date="2025-08" db="UniProtKB">
        <authorList>
            <consortium name="Ensembl"/>
        </authorList>
    </citation>
    <scope>IDENTIFICATION</scope>
</reference>
<evidence type="ECO:0000256" key="8">
    <source>
        <dbReference type="ARBA" id="ARBA00023170"/>
    </source>
</evidence>
<dbReference type="PANTHER" id="PTHR22722">
    <property type="entry name" value="LOW-DENSITY LIPOPROTEIN RECEPTOR-RELATED PROTEIN 2-RELATED"/>
    <property type="match status" value="1"/>
</dbReference>
<dbReference type="PRINTS" id="PR00261">
    <property type="entry name" value="LDLRECEPTOR"/>
</dbReference>
<proteinExistence type="predicted"/>
<protein>
    <submittedName>
        <fullName evidence="11">Uncharacterized protein</fullName>
    </submittedName>
</protein>
<dbReference type="Pfam" id="PF00057">
    <property type="entry name" value="Ldl_recept_a"/>
    <property type="match status" value="7"/>
</dbReference>
<evidence type="ECO:0000256" key="3">
    <source>
        <dbReference type="ARBA" id="ARBA00022729"/>
    </source>
</evidence>
<evidence type="ECO:0000256" key="5">
    <source>
        <dbReference type="ARBA" id="ARBA00022989"/>
    </source>
</evidence>
<dbReference type="InterPro" id="IPR036055">
    <property type="entry name" value="LDL_receptor-like_sf"/>
</dbReference>
<dbReference type="Proteomes" id="UP000291020">
    <property type="component" value="Unassembled WGS sequence"/>
</dbReference>
<evidence type="ECO:0000256" key="4">
    <source>
        <dbReference type="ARBA" id="ARBA00022737"/>
    </source>
</evidence>
<keyword evidence="4" id="KW-0677">Repeat</keyword>
<name>A0A452I552_9SAUR</name>
<keyword evidence="9" id="KW-0325">Glycoprotein</keyword>
<organism evidence="11 12">
    <name type="scientific">Gopherus agassizii</name>
    <name type="common">Agassiz's desert tortoise</name>
    <dbReference type="NCBI Taxonomy" id="38772"/>
    <lineage>
        <taxon>Eukaryota</taxon>
        <taxon>Metazoa</taxon>
        <taxon>Chordata</taxon>
        <taxon>Craniata</taxon>
        <taxon>Vertebrata</taxon>
        <taxon>Euteleostomi</taxon>
        <taxon>Archelosauria</taxon>
        <taxon>Testudinata</taxon>
        <taxon>Testudines</taxon>
        <taxon>Cryptodira</taxon>
        <taxon>Durocryptodira</taxon>
        <taxon>Testudinoidea</taxon>
        <taxon>Testudinidae</taxon>
        <taxon>Gopherus</taxon>
    </lineage>
</organism>
<evidence type="ECO:0000313" key="11">
    <source>
        <dbReference type="Ensembl" id="ENSGAGP00000022702.1"/>
    </source>
</evidence>
<feature type="disulfide bond" evidence="10">
    <location>
        <begin position="138"/>
        <end position="150"/>
    </location>
</feature>
<feature type="disulfide bond" evidence="10">
    <location>
        <begin position="157"/>
        <end position="172"/>
    </location>
</feature>
<dbReference type="STRING" id="38772.ENSGAGP00000022702"/>
<dbReference type="FunFam" id="4.10.400.10:FF:000034">
    <property type="entry name" value="Low-density lipoprotein receptor-related protein 2"/>
    <property type="match status" value="1"/>
</dbReference>
<dbReference type="PROSITE" id="PS01209">
    <property type="entry name" value="LDLRA_1"/>
    <property type="match status" value="4"/>
</dbReference>
<dbReference type="PROSITE" id="PS50068">
    <property type="entry name" value="LDLRA_2"/>
    <property type="match status" value="7"/>
</dbReference>
<dbReference type="Gene3D" id="4.10.400.10">
    <property type="entry name" value="Low-density Lipoprotein Receptor"/>
    <property type="match status" value="7"/>
</dbReference>
<feature type="disulfide bond" evidence="10">
    <location>
        <begin position="69"/>
        <end position="87"/>
    </location>
</feature>
<dbReference type="InterPro" id="IPR023415">
    <property type="entry name" value="LDLR_class-A_CS"/>
</dbReference>
<keyword evidence="6" id="KW-0472">Membrane</keyword>
<comment type="caution">
    <text evidence="10">Lacks conserved residue(s) required for the propagation of feature annotation.</text>
</comment>
<accession>A0A452I552</accession>
<evidence type="ECO:0000256" key="2">
    <source>
        <dbReference type="ARBA" id="ARBA00022692"/>
    </source>
</evidence>
<keyword evidence="8" id="KW-0675">Receptor</keyword>
<feature type="disulfide bond" evidence="10">
    <location>
        <begin position="81"/>
        <end position="96"/>
    </location>
</feature>
<sequence length="393" mass="41820">QERGKAGLWQCDAPAEPCLVPPRCPEAEFACRTGGRCVPSAWVCDNEDDCGDGSDEFCVPSCAPQQYQCTSGQCVAWGYRCDGTADCLDHSDERGCPVPGCAQQEFRCANGRRCLPYLHRCDGHDDCGDFSDERECVCPPGDFQCPDALCLPPALVCDGKRDCPAGTDEAFCPAPLCGRYEFHCGSGECRPRGWVCDDEADCLDGSDELVCNRTCGLDQHTCTVTAECIPYGQLCDGIPQCWDQSDESTDNCGEPGAGPGPACETQPTPPGALPPIPPCPGLFVCNNRMCVNVSRVCDGSHDCPQGEDELACGEGGCGDRTGLGHSRQHICPRLCTGRIHGGWQGDRTIGLSQHGGSWGYMGTLIRAYTAGRQRCQTTGAHGRDGRGGAGRGL</sequence>
<feature type="disulfide bond" evidence="10">
    <location>
        <begin position="297"/>
        <end position="312"/>
    </location>
</feature>